<keyword evidence="2" id="KW-1185">Reference proteome</keyword>
<comment type="caution">
    <text evidence="1">The sequence shown here is derived from an EMBL/GenBank/DDBJ whole genome shotgun (WGS) entry which is preliminary data.</text>
</comment>
<organism evidence="1 2">
    <name type="scientific">Sporanaerobium hydrogeniformans</name>
    <dbReference type="NCBI Taxonomy" id="3072179"/>
    <lineage>
        <taxon>Bacteria</taxon>
        <taxon>Bacillati</taxon>
        <taxon>Bacillota</taxon>
        <taxon>Clostridia</taxon>
        <taxon>Lachnospirales</taxon>
        <taxon>Lachnospiraceae</taxon>
        <taxon>Sporanaerobium</taxon>
    </lineage>
</organism>
<evidence type="ECO:0000313" key="2">
    <source>
        <dbReference type="Proteomes" id="UP000224460"/>
    </source>
</evidence>
<protein>
    <submittedName>
        <fullName evidence="1">16S rRNA (Guanine(966)-N(2))-methyltransferase RsmD</fullName>
    </submittedName>
</protein>
<reference evidence="1" key="1">
    <citation type="submission" date="2017-10" db="EMBL/GenBank/DDBJ databases">
        <title>Genome sequence of cellulolytic Lachnospiraceae bacterium XHS1971 isolated from hotspring sediment.</title>
        <authorList>
            <person name="Vasudevan G."/>
            <person name="Joshi A.J."/>
            <person name="Hivarkar S."/>
            <person name="Lanjekar V.B."/>
            <person name="Dhakephalkar P.K."/>
            <person name="Dagar S."/>
        </authorList>
    </citation>
    <scope>NUCLEOTIDE SEQUENCE</scope>
    <source>
        <strain evidence="1">XHS1971</strain>
    </source>
</reference>
<dbReference type="EMBL" id="PEDL01000002">
    <property type="protein sequence ID" value="PHV71814.1"/>
    <property type="molecule type" value="Genomic_DNA"/>
</dbReference>
<sequence length="182" mass="20437">MRVISGKCRGTHLVCPEGLETRPTTDRIKETLFNIIAFDLPGCRFLDLFSGSGGIGIESLSRSAEKAVFVEKDKKALACIKQNLERTRLGNKAIVYSCDVIEALKNLKEQGEQFDIIFMDPPYAIGIIDQILEKIVACDLIAENGYIILERGTNTLVTLPQHLVLWKEKTYKTTTLSFLRKE</sequence>
<gene>
    <name evidence="1" type="primary">rsmD</name>
    <name evidence="1" type="ORF">CS063_04460</name>
</gene>
<name>A0AC61DF47_9FIRM</name>
<proteinExistence type="predicted"/>
<evidence type="ECO:0000313" key="1">
    <source>
        <dbReference type="EMBL" id="PHV71814.1"/>
    </source>
</evidence>
<dbReference type="Proteomes" id="UP000224460">
    <property type="component" value="Unassembled WGS sequence"/>
</dbReference>
<accession>A0AC61DF47</accession>